<dbReference type="GO" id="GO:0005524">
    <property type="term" value="F:ATP binding"/>
    <property type="evidence" value="ECO:0007669"/>
    <property type="project" value="UniProtKB-UniRule"/>
</dbReference>
<dbReference type="InterPro" id="IPR011761">
    <property type="entry name" value="ATP-grasp"/>
</dbReference>
<feature type="domain" description="ATP-grasp" evidence="7">
    <location>
        <begin position="122"/>
        <end position="323"/>
    </location>
</feature>
<dbReference type="Proteomes" id="UP000813824">
    <property type="component" value="Unassembled WGS sequence"/>
</dbReference>
<evidence type="ECO:0000313" key="9">
    <source>
        <dbReference type="EMBL" id="KAH8101786.1"/>
    </source>
</evidence>
<dbReference type="Gene3D" id="2.40.50.100">
    <property type="match status" value="1"/>
</dbReference>
<dbReference type="PROSITE" id="PS50975">
    <property type="entry name" value="ATP_GRASP"/>
    <property type="match status" value="1"/>
</dbReference>
<dbReference type="SMART" id="SM00878">
    <property type="entry name" value="Biotin_carb_C"/>
    <property type="match status" value="1"/>
</dbReference>
<evidence type="ECO:0000256" key="2">
    <source>
        <dbReference type="ARBA" id="ARBA00022598"/>
    </source>
</evidence>
<dbReference type="Gene3D" id="3.30.470.20">
    <property type="entry name" value="ATP-grasp fold, B domain"/>
    <property type="match status" value="1"/>
</dbReference>
<evidence type="ECO:0000256" key="6">
    <source>
        <dbReference type="PROSITE-ProRule" id="PRU00409"/>
    </source>
</evidence>
<dbReference type="InterPro" id="IPR005481">
    <property type="entry name" value="BC-like_N"/>
</dbReference>
<keyword evidence="5" id="KW-0092">Biotin</keyword>
<dbReference type="InterPro" id="IPR005479">
    <property type="entry name" value="CPAse_ATP-bd"/>
</dbReference>
<dbReference type="InterPro" id="IPR011054">
    <property type="entry name" value="Rudment_hybrid_motif"/>
</dbReference>
<dbReference type="PROSITE" id="PS00867">
    <property type="entry name" value="CPSASE_2"/>
    <property type="match status" value="1"/>
</dbReference>
<evidence type="ECO:0000256" key="5">
    <source>
        <dbReference type="ARBA" id="ARBA00023267"/>
    </source>
</evidence>
<evidence type="ECO:0008006" key="11">
    <source>
        <dbReference type="Google" id="ProtNLM"/>
    </source>
</evidence>
<organism evidence="9 10">
    <name type="scientific">Cristinia sonorae</name>
    <dbReference type="NCBI Taxonomy" id="1940300"/>
    <lineage>
        <taxon>Eukaryota</taxon>
        <taxon>Fungi</taxon>
        <taxon>Dikarya</taxon>
        <taxon>Basidiomycota</taxon>
        <taxon>Agaricomycotina</taxon>
        <taxon>Agaricomycetes</taxon>
        <taxon>Agaricomycetidae</taxon>
        <taxon>Agaricales</taxon>
        <taxon>Pleurotineae</taxon>
        <taxon>Stephanosporaceae</taxon>
        <taxon>Cristinia</taxon>
    </lineage>
</organism>
<comment type="caution">
    <text evidence="9">The sequence shown here is derived from an EMBL/GenBank/DDBJ whole genome shotgun (WGS) entry which is preliminary data.</text>
</comment>
<dbReference type="SUPFAM" id="SSF51246">
    <property type="entry name" value="Rudiment single hybrid motif"/>
    <property type="match status" value="1"/>
</dbReference>
<dbReference type="Pfam" id="PF00289">
    <property type="entry name" value="Biotin_carb_N"/>
    <property type="match status" value="1"/>
</dbReference>
<gene>
    <name evidence="9" type="ORF">BXZ70DRAFT_1007031</name>
</gene>
<dbReference type="PROSITE" id="PS50979">
    <property type="entry name" value="BC"/>
    <property type="match status" value="1"/>
</dbReference>
<evidence type="ECO:0000256" key="1">
    <source>
        <dbReference type="ARBA" id="ARBA00001953"/>
    </source>
</evidence>
<name>A0A8K0URH1_9AGAR</name>
<dbReference type="Pfam" id="PF02785">
    <property type="entry name" value="Biotin_carb_C"/>
    <property type="match status" value="1"/>
</dbReference>
<dbReference type="Pfam" id="PF02786">
    <property type="entry name" value="CPSase_L_D2"/>
    <property type="match status" value="1"/>
</dbReference>
<feature type="domain" description="Biotin carboxylation" evidence="8">
    <location>
        <begin position="2"/>
        <end position="472"/>
    </location>
</feature>
<dbReference type="SUPFAM" id="SSF52440">
    <property type="entry name" value="PreATP-grasp domain"/>
    <property type="match status" value="1"/>
</dbReference>
<dbReference type="PANTHER" id="PTHR45007">
    <property type="entry name" value="CARBOXYLASE, PUTATIVE (AFU_ORTHOLOGUE AFUA_5G07570)-RELATED"/>
    <property type="match status" value="1"/>
</dbReference>
<evidence type="ECO:0000313" key="10">
    <source>
        <dbReference type="Proteomes" id="UP000813824"/>
    </source>
</evidence>
<dbReference type="SUPFAM" id="SSF51230">
    <property type="entry name" value="Single hybrid motif"/>
    <property type="match status" value="1"/>
</dbReference>
<dbReference type="EMBL" id="JAEVFJ010000011">
    <property type="protein sequence ID" value="KAH8101786.1"/>
    <property type="molecule type" value="Genomic_DNA"/>
</dbReference>
<evidence type="ECO:0000256" key="3">
    <source>
        <dbReference type="ARBA" id="ARBA00022741"/>
    </source>
</evidence>
<dbReference type="OrthoDB" id="196847at2759"/>
<keyword evidence="4 6" id="KW-0067">ATP-binding</keyword>
<dbReference type="InterPro" id="IPR011053">
    <property type="entry name" value="Single_hybrid_motif"/>
</dbReference>
<dbReference type="InterPro" id="IPR005482">
    <property type="entry name" value="Biotin_COase_C"/>
</dbReference>
<dbReference type="AlphaFoldDB" id="A0A8K0URH1"/>
<evidence type="ECO:0000259" key="7">
    <source>
        <dbReference type="PROSITE" id="PS50975"/>
    </source>
</evidence>
<dbReference type="Pfam" id="PF00364">
    <property type="entry name" value="Biotin_lipoyl"/>
    <property type="match status" value="1"/>
</dbReference>
<keyword evidence="3 6" id="KW-0547">Nucleotide-binding</keyword>
<dbReference type="PROSITE" id="PS00188">
    <property type="entry name" value="BIOTIN"/>
    <property type="match status" value="1"/>
</dbReference>
<keyword evidence="2" id="KW-0436">Ligase</keyword>
<dbReference type="GO" id="GO:0016874">
    <property type="term" value="F:ligase activity"/>
    <property type="evidence" value="ECO:0007669"/>
    <property type="project" value="UniProtKB-KW"/>
</dbReference>
<reference evidence="9" key="1">
    <citation type="journal article" date="2021" name="New Phytol.">
        <title>Evolutionary innovations through gain and loss of genes in the ectomycorrhizal Boletales.</title>
        <authorList>
            <person name="Wu G."/>
            <person name="Miyauchi S."/>
            <person name="Morin E."/>
            <person name="Kuo A."/>
            <person name="Drula E."/>
            <person name="Varga T."/>
            <person name="Kohler A."/>
            <person name="Feng B."/>
            <person name="Cao Y."/>
            <person name="Lipzen A."/>
            <person name="Daum C."/>
            <person name="Hundley H."/>
            <person name="Pangilinan J."/>
            <person name="Johnson J."/>
            <person name="Barry K."/>
            <person name="LaButti K."/>
            <person name="Ng V."/>
            <person name="Ahrendt S."/>
            <person name="Min B."/>
            <person name="Choi I.G."/>
            <person name="Park H."/>
            <person name="Plett J.M."/>
            <person name="Magnuson J."/>
            <person name="Spatafora J.W."/>
            <person name="Nagy L.G."/>
            <person name="Henrissat B."/>
            <person name="Grigoriev I.V."/>
            <person name="Yang Z.L."/>
            <person name="Xu J."/>
            <person name="Martin F.M."/>
        </authorList>
    </citation>
    <scope>NUCLEOTIDE SEQUENCE</scope>
    <source>
        <strain evidence="9">KKN 215</strain>
    </source>
</reference>
<dbReference type="InterPro" id="IPR000089">
    <property type="entry name" value="Biotin_lipoyl"/>
</dbReference>
<sequence>MSSYKVLVANRGEIAIRVLRAAEELGWSTVAIYTGNDISHATYADEAVELDNVSRYMDAQYLVDIARRLRCTHVHPAYGFLSENADFATLLAQTSVDGSTPIIFIGPPTEALRTASDKMLARSLATSLQVPVASGTHVQTADDIRSFARSQIGHSRSGSGYPVIIKALDGGGGRGIRIVRQEGEVEDAYKRCLGESPSRQLFVEVAMIGPGWKHVEVQIVGDGTGNVAHLWERECSVQRRFQKIIEVAPSSLPRERVQPLLDASLSMARRLLYRGLGTFEFLVDTKSSDWIFLEVNPRLQVEHTITEEITGVDLVRTSLCLSLPNASLRSIVPHAYPSLPLPNCHAIQLRLTAEDPEKGFQLSTGTMEPSDVAWPGGHGVRVDTWLSSRSRGDGDFVNLPWEIGTDFDSLLAKIIVHAGSFHDASQKAIRALREVRVGKNIKTNLALLAGVVAHPDWRQGTIDTLWLERNLDDVLKLGRQARLRPVAGLRTHSGLISDVASSASSASILIQPGTTFNLSLSPLEERSPSVAQEKHILTVSSVAHNAFPDELSGTLQTSLSPSPLAFHLTRSTSVLSGAAASFESPNPHDPGHVACPLTGKIVELHPALLSQSDGRVKRGETIAVVSVMKMETVITSPVSGQMERLGRGVEEGVIMAEGMLLCILKVDGEGQARSHL</sequence>
<dbReference type="InterPro" id="IPR016185">
    <property type="entry name" value="PreATP-grasp_dom_sf"/>
</dbReference>
<dbReference type="InterPro" id="IPR011764">
    <property type="entry name" value="Biotin_carboxylation_dom"/>
</dbReference>
<dbReference type="PANTHER" id="PTHR45007:SF1">
    <property type="entry name" value="CARBOXYLASE, PUTATIVE (AFU_ORTHOLOGUE AFUA_5G07570)-RELATED"/>
    <property type="match status" value="1"/>
</dbReference>
<evidence type="ECO:0000259" key="8">
    <source>
        <dbReference type="PROSITE" id="PS50979"/>
    </source>
</evidence>
<dbReference type="CDD" id="cd06850">
    <property type="entry name" value="biotinyl_domain"/>
    <property type="match status" value="1"/>
</dbReference>
<comment type="cofactor">
    <cofactor evidence="1">
        <name>biotin</name>
        <dbReference type="ChEBI" id="CHEBI:57586"/>
    </cofactor>
</comment>
<protein>
    <recommendedName>
        <fullName evidence="11">Pyruvate carboxylase</fullName>
    </recommendedName>
</protein>
<proteinExistence type="predicted"/>
<evidence type="ECO:0000256" key="4">
    <source>
        <dbReference type="ARBA" id="ARBA00022840"/>
    </source>
</evidence>
<dbReference type="GO" id="GO:0046872">
    <property type="term" value="F:metal ion binding"/>
    <property type="evidence" value="ECO:0007669"/>
    <property type="project" value="InterPro"/>
</dbReference>
<dbReference type="SUPFAM" id="SSF56059">
    <property type="entry name" value="Glutathione synthetase ATP-binding domain-like"/>
    <property type="match status" value="1"/>
</dbReference>
<accession>A0A8K0URH1</accession>
<keyword evidence="10" id="KW-1185">Reference proteome</keyword>
<dbReference type="InterPro" id="IPR001882">
    <property type="entry name" value="Biotin_BS"/>
</dbReference>